<evidence type="ECO:0000256" key="2">
    <source>
        <dbReference type="SAM" id="MobiDB-lite"/>
    </source>
</evidence>
<accession>A0AAD8QTZ7</accession>
<dbReference type="PROSITE" id="PS50158">
    <property type="entry name" value="ZF_CCHC"/>
    <property type="match status" value="1"/>
</dbReference>
<sequence length="273" mass="29339">MTKGSGDPSKKPSEQKDEDVDKLGTPSASSRALTAPRAGRDAAGSRPRRGQPDAHQLQHLVAPDEGDPAARRLWNIIDTGEGDYEDDRAAKEGILRSVPAEMIPMSAVKETARLKICEEDDVEDEPAGARGGGQLLTEEQRRARMKGQESGGSSGSGGGKNRRNKGRDTRGKGQAGNNASGAARDDECRYCGKLGHWARDCRKKKREEAHLVKEGEEEGQQALLMAQLCPTADEPEHTGGASSSTRSRAKVRLGDEREPWTFPGTSTAARLTT</sequence>
<gene>
    <name evidence="4" type="ORF">QYE76_031380</name>
</gene>
<evidence type="ECO:0000313" key="5">
    <source>
        <dbReference type="Proteomes" id="UP001231189"/>
    </source>
</evidence>
<dbReference type="SUPFAM" id="SSF57756">
    <property type="entry name" value="Retrovirus zinc finger-like domains"/>
    <property type="match status" value="1"/>
</dbReference>
<dbReference type="Pfam" id="PF00098">
    <property type="entry name" value="zf-CCHC"/>
    <property type="match status" value="1"/>
</dbReference>
<proteinExistence type="predicted"/>
<dbReference type="AlphaFoldDB" id="A0AAD8QTZ7"/>
<keyword evidence="1" id="KW-0862">Zinc</keyword>
<organism evidence="4 5">
    <name type="scientific">Lolium multiflorum</name>
    <name type="common">Italian ryegrass</name>
    <name type="synonym">Lolium perenne subsp. multiflorum</name>
    <dbReference type="NCBI Taxonomy" id="4521"/>
    <lineage>
        <taxon>Eukaryota</taxon>
        <taxon>Viridiplantae</taxon>
        <taxon>Streptophyta</taxon>
        <taxon>Embryophyta</taxon>
        <taxon>Tracheophyta</taxon>
        <taxon>Spermatophyta</taxon>
        <taxon>Magnoliopsida</taxon>
        <taxon>Liliopsida</taxon>
        <taxon>Poales</taxon>
        <taxon>Poaceae</taxon>
        <taxon>BOP clade</taxon>
        <taxon>Pooideae</taxon>
        <taxon>Poodae</taxon>
        <taxon>Poeae</taxon>
        <taxon>Poeae Chloroplast Group 2 (Poeae type)</taxon>
        <taxon>Loliodinae</taxon>
        <taxon>Loliinae</taxon>
        <taxon>Lolium</taxon>
    </lineage>
</organism>
<feature type="compositionally biased region" description="Polar residues" evidence="2">
    <location>
        <begin position="263"/>
        <end position="273"/>
    </location>
</feature>
<keyword evidence="1" id="KW-0863">Zinc-finger</keyword>
<evidence type="ECO:0000259" key="3">
    <source>
        <dbReference type="PROSITE" id="PS50158"/>
    </source>
</evidence>
<name>A0AAD8QTZ7_LOLMU</name>
<dbReference type="InterPro" id="IPR001878">
    <property type="entry name" value="Znf_CCHC"/>
</dbReference>
<protein>
    <recommendedName>
        <fullName evidence="3">CCHC-type domain-containing protein</fullName>
    </recommendedName>
</protein>
<evidence type="ECO:0000256" key="1">
    <source>
        <dbReference type="PROSITE-ProRule" id="PRU00047"/>
    </source>
</evidence>
<dbReference type="GO" id="GO:0003676">
    <property type="term" value="F:nucleic acid binding"/>
    <property type="evidence" value="ECO:0007669"/>
    <property type="project" value="InterPro"/>
</dbReference>
<feature type="region of interest" description="Disordered" evidence="2">
    <location>
        <begin position="119"/>
        <end position="185"/>
    </location>
</feature>
<evidence type="ECO:0000313" key="4">
    <source>
        <dbReference type="EMBL" id="KAK1607707.1"/>
    </source>
</evidence>
<dbReference type="InterPro" id="IPR036875">
    <property type="entry name" value="Znf_CCHC_sf"/>
</dbReference>
<feature type="domain" description="CCHC-type" evidence="3">
    <location>
        <begin position="188"/>
        <end position="203"/>
    </location>
</feature>
<dbReference type="EMBL" id="JAUUTY010000007">
    <property type="protein sequence ID" value="KAK1607707.1"/>
    <property type="molecule type" value="Genomic_DNA"/>
</dbReference>
<keyword evidence="5" id="KW-1185">Reference proteome</keyword>
<comment type="caution">
    <text evidence="4">The sequence shown here is derived from an EMBL/GenBank/DDBJ whole genome shotgun (WGS) entry which is preliminary data.</text>
</comment>
<dbReference type="Proteomes" id="UP001231189">
    <property type="component" value="Unassembled WGS sequence"/>
</dbReference>
<feature type="region of interest" description="Disordered" evidence="2">
    <location>
        <begin position="1"/>
        <end position="74"/>
    </location>
</feature>
<feature type="compositionally biased region" description="Basic and acidic residues" evidence="2">
    <location>
        <begin position="8"/>
        <end position="22"/>
    </location>
</feature>
<reference evidence="4" key="1">
    <citation type="submission" date="2023-07" db="EMBL/GenBank/DDBJ databases">
        <title>A chromosome-level genome assembly of Lolium multiflorum.</title>
        <authorList>
            <person name="Chen Y."/>
            <person name="Copetti D."/>
            <person name="Kolliker R."/>
            <person name="Studer B."/>
        </authorList>
    </citation>
    <scope>NUCLEOTIDE SEQUENCE</scope>
    <source>
        <strain evidence="4">02402/16</strain>
        <tissue evidence="4">Leaf</tissue>
    </source>
</reference>
<keyword evidence="1" id="KW-0479">Metal-binding</keyword>
<dbReference type="GO" id="GO:0008270">
    <property type="term" value="F:zinc ion binding"/>
    <property type="evidence" value="ECO:0007669"/>
    <property type="project" value="UniProtKB-KW"/>
</dbReference>
<feature type="compositionally biased region" description="Gly residues" evidence="2">
    <location>
        <begin position="149"/>
        <end position="159"/>
    </location>
</feature>
<dbReference type="Gene3D" id="4.10.60.10">
    <property type="entry name" value="Zinc finger, CCHC-type"/>
    <property type="match status" value="1"/>
</dbReference>
<dbReference type="SMART" id="SM00343">
    <property type="entry name" value="ZnF_C2HC"/>
    <property type="match status" value="1"/>
</dbReference>
<feature type="region of interest" description="Disordered" evidence="2">
    <location>
        <begin position="230"/>
        <end position="273"/>
    </location>
</feature>